<dbReference type="InterPro" id="IPR036390">
    <property type="entry name" value="WH_DNA-bd_sf"/>
</dbReference>
<dbReference type="Gene3D" id="1.10.10.10">
    <property type="entry name" value="Winged helix-like DNA-binding domain superfamily/Winged helix DNA-binding domain"/>
    <property type="match status" value="1"/>
</dbReference>
<organism evidence="5 6">
    <name type="scientific">Jatrophihabitans cynanchi</name>
    <dbReference type="NCBI Taxonomy" id="2944128"/>
    <lineage>
        <taxon>Bacteria</taxon>
        <taxon>Bacillati</taxon>
        <taxon>Actinomycetota</taxon>
        <taxon>Actinomycetes</taxon>
        <taxon>Jatrophihabitantales</taxon>
        <taxon>Jatrophihabitantaceae</taxon>
        <taxon>Jatrophihabitans</taxon>
    </lineage>
</organism>
<evidence type="ECO:0000256" key="2">
    <source>
        <dbReference type="ARBA" id="ARBA00023015"/>
    </source>
</evidence>
<evidence type="ECO:0000313" key="6">
    <source>
        <dbReference type="Proteomes" id="UP001164693"/>
    </source>
</evidence>
<dbReference type="SUPFAM" id="SSF46785">
    <property type="entry name" value="Winged helix' DNA-binding domain"/>
    <property type="match status" value="1"/>
</dbReference>
<evidence type="ECO:0000256" key="1">
    <source>
        <dbReference type="ARBA" id="ARBA00011046"/>
    </source>
</evidence>
<keyword evidence="4" id="KW-0804">Transcription</keyword>
<name>A0ABY7K2Z7_9ACTN</name>
<reference evidence="5" key="1">
    <citation type="submission" date="2022-05" db="EMBL/GenBank/DDBJ databases">
        <title>Jatrophihabitans sp. SB3-54 whole genome sequence.</title>
        <authorList>
            <person name="Suh M.K."/>
            <person name="Eom M.K."/>
            <person name="Kim J.S."/>
            <person name="Kim H.S."/>
            <person name="Do H.E."/>
            <person name="Shin Y.K."/>
            <person name="Lee J.-S."/>
        </authorList>
    </citation>
    <scope>NUCLEOTIDE SEQUENCE</scope>
    <source>
        <strain evidence="5">SB3-54</strain>
    </source>
</reference>
<sequence length="129" mass="14050">MAQGRARTSGGLEREIIACLAIADEPMTPAQVQAEIGGDLAYTTVMTTLSRLYAKRALVRSPRGRAFAYQLVGDVSTAQASLTAHQMRALLEAGEDRASVLSRFVQTLDGESEQLLRELLSDAREAKRR</sequence>
<dbReference type="RefSeq" id="WP_269445755.1">
    <property type="nucleotide sequence ID" value="NZ_CP097463.1"/>
</dbReference>
<proteinExistence type="inferred from homology"/>
<keyword evidence="2" id="KW-0805">Transcription regulation</keyword>
<protein>
    <submittedName>
        <fullName evidence="5">BlaI/MecI/CopY family transcriptional regulator</fullName>
    </submittedName>
</protein>
<dbReference type="EMBL" id="CP097463">
    <property type="protein sequence ID" value="WAX59214.1"/>
    <property type="molecule type" value="Genomic_DNA"/>
</dbReference>
<dbReference type="Proteomes" id="UP001164693">
    <property type="component" value="Chromosome"/>
</dbReference>
<evidence type="ECO:0000256" key="3">
    <source>
        <dbReference type="ARBA" id="ARBA00023125"/>
    </source>
</evidence>
<accession>A0ABY7K2Z7</accession>
<keyword evidence="6" id="KW-1185">Reference proteome</keyword>
<dbReference type="Pfam" id="PF03965">
    <property type="entry name" value="Penicillinase_R"/>
    <property type="match status" value="1"/>
</dbReference>
<evidence type="ECO:0000256" key="4">
    <source>
        <dbReference type="ARBA" id="ARBA00023163"/>
    </source>
</evidence>
<keyword evidence="3" id="KW-0238">DNA-binding</keyword>
<gene>
    <name evidence="5" type="ORF">M6B22_10735</name>
</gene>
<comment type="similarity">
    <text evidence="1">Belongs to the BlaI transcriptional regulatory family.</text>
</comment>
<evidence type="ECO:0000313" key="5">
    <source>
        <dbReference type="EMBL" id="WAX59214.1"/>
    </source>
</evidence>
<dbReference type="InterPro" id="IPR036388">
    <property type="entry name" value="WH-like_DNA-bd_sf"/>
</dbReference>
<dbReference type="InterPro" id="IPR005650">
    <property type="entry name" value="BlaI_family"/>
</dbReference>